<evidence type="ECO:0000313" key="1">
    <source>
        <dbReference type="EMBL" id="RUS57455.1"/>
    </source>
</evidence>
<proteinExistence type="predicted"/>
<sequence>MAIGYFFLGDTGFHVAQHLAQKLPNMQFISLHKTSYMAQNYRALLALEETEQCHHPYDNIPDYIECLCGKMLFCTAPERQFGSLDAAHCTERIAAYADLIMRMMAPYDRIVLIMRPGQASGELCADYCVILAKRLHKSVHMITTRGLLFEKQMKRLAAIHLRQLRRLDVPIHVIEVPIHKPRILDTYTDLYAAMARQVVTIDYEKV</sequence>
<evidence type="ECO:0000313" key="2">
    <source>
        <dbReference type="Proteomes" id="UP000288623"/>
    </source>
</evidence>
<protein>
    <submittedName>
        <fullName evidence="1">Uncharacterized protein</fullName>
    </submittedName>
</protein>
<comment type="caution">
    <text evidence="1">The sequence shown here is derived from an EMBL/GenBank/DDBJ whole genome shotgun (WGS) entry which is preliminary data.</text>
</comment>
<dbReference type="AlphaFoldDB" id="A0A433RVZ8"/>
<dbReference type="EMBL" id="JTFC01000025">
    <property type="protein sequence ID" value="RUS57455.1"/>
    <property type="molecule type" value="Genomic_DNA"/>
</dbReference>
<dbReference type="RefSeq" id="WP_126990009.1">
    <property type="nucleotide sequence ID" value="NZ_JTFC01000025.1"/>
</dbReference>
<name>A0A433RVZ8_9BACL</name>
<organism evidence="1 2">
    <name type="scientific">Candidatus Kurthia intestinigallinarum</name>
    <dbReference type="NCBI Taxonomy" id="1562256"/>
    <lineage>
        <taxon>Bacteria</taxon>
        <taxon>Bacillati</taxon>
        <taxon>Bacillota</taxon>
        <taxon>Bacilli</taxon>
        <taxon>Bacillales</taxon>
        <taxon>Caryophanaceae</taxon>
        <taxon>Kurthia</taxon>
    </lineage>
</organism>
<gene>
    <name evidence="1" type="ORF">QI30_05905</name>
</gene>
<keyword evidence="2" id="KW-1185">Reference proteome</keyword>
<accession>A0A433RVZ8</accession>
<dbReference type="OrthoDB" id="9909830at2"/>
<reference evidence="1 2" key="1">
    <citation type="submission" date="2014-11" db="EMBL/GenBank/DDBJ databases">
        <title>Genome sequence and analysis of novel Kurthia sp.</title>
        <authorList>
            <person name="Lawson J.N."/>
            <person name="Gonzalez J.E."/>
            <person name="Rinauldi L."/>
            <person name="Xuan Z."/>
            <person name="Firman A."/>
            <person name="Shaddox L."/>
            <person name="Trudeau A."/>
            <person name="Shah S."/>
            <person name="Reiman D."/>
        </authorList>
    </citation>
    <scope>NUCLEOTIDE SEQUENCE [LARGE SCALE GENOMIC DNA]</scope>
    <source>
        <strain evidence="1 2">3B1D</strain>
    </source>
</reference>
<dbReference type="Proteomes" id="UP000288623">
    <property type="component" value="Unassembled WGS sequence"/>
</dbReference>